<evidence type="ECO:0000313" key="5">
    <source>
        <dbReference type="EMBL" id="BAN52957.1"/>
    </source>
</evidence>
<dbReference type="InterPro" id="IPR004550">
    <property type="entry name" value="AsnASE_II"/>
</dbReference>
<organism evidence="5 6">
    <name type="scientific">Pseudomonas putida NBRC 14164</name>
    <dbReference type="NCBI Taxonomy" id="1211579"/>
    <lineage>
        <taxon>Bacteria</taxon>
        <taxon>Pseudomonadati</taxon>
        <taxon>Pseudomonadota</taxon>
        <taxon>Gammaproteobacteria</taxon>
        <taxon>Pseudomonadales</taxon>
        <taxon>Pseudomonadaceae</taxon>
        <taxon>Pseudomonas</taxon>
    </lineage>
</organism>
<dbReference type="PRINTS" id="PR00139">
    <property type="entry name" value="ASNGLNASE"/>
</dbReference>
<sequence length="330" mass="35205">MIEHSSLPRLSIASLGGTVSMQAQAVGCGVTPTLDCEQQLLQVPQLRQMAQLNVASLCLVPSASLDFATLLDVLAWARCEVERGAQALVVSQGTDSLEESAYFLDLLWPFDAPLVMTGAMRSASQPGNDGPANLLAAAQVALAPDSCGRGVLVVMNDQVHRAARVRKTASMAIAAFESPGCGPLGEVVEGEVVYRHPPARREVLPIPHRTDQRVALLEACVDADTALLQAVATLGYEGLVIAGFGAGHVAASWSEVLEHLAPTLPVVVATRTGNGPTARTTYGFAGAEIDLQKKGVYMAGQLCPRKCRILLWLLIGTDRRHELRDWLLHY</sequence>
<dbReference type="InterPro" id="IPR037152">
    <property type="entry name" value="L-asparaginase_N_sf"/>
</dbReference>
<dbReference type="InterPro" id="IPR036152">
    <property type="entry name" value="Asp/glu_Ase-like_sf"/>
</dbReference>
<reference evidence="5 6" key="1">
    <citation type="journal article" date="2014" name="Genome Announc.">
        <title>The Complete Genome Sequence of Pseudomonas putida NBRC 14164T Confirms High Intraspecies Variation.</title>
        <authorList>
            <person name="Ohji S."/>
            <person name="Yamazoe A."/>
            <person name="Hosoyama A."/>
            <person name="Tsuchikane K."/>
            <person name="Ezaki T."/>
            <person name="Fujita N."/>
        </authorList>
    </citation>
    <scope>NUCLEOTIDE SEQUENCE [LARGE SCALE GENOMIC DNA]</scope>
    <source>
        <strain evidence="5 6">NBRC 14164</strain>
    </source>
</reference>
<dbReference type="PIRSF" id="PIRSF500176">
    <property type="entry name" value="L_ASNase"/>
    <property type="match status" value="1"/>
</dbReference>
<dbReference type="RefSeq" id="WP_016498281.1">
    <property type="nucleotide sequence ID" value="NC_021505.1"/>
</dbReference>
<dbReference type="Pfam" id="PF17763">
    <property type="entry name" value="Asparaginase_C"/>
    <property type="match status" value="1"/>
</dbReference>
<accession>A0ABM7EAV4</accession>
<dbReference type="InterPro" id="IPR040919">
    <property type="entry name" value="Asparaginase_C"/>
</dbReference>
<keyword evidence="2" id="KW-0378">Hydrolase</keyword>
<dbReference type="PANTHER" id="PTHR11707:SF28">
    <property type="entry name" value="60 KDA LYSOPHOSPHOLIPASE"/>
    <property type="match status" value="1"/>
</dbReference>
<dbReference type="Pfam" id="PF00710">
    <property type="entry name" value="Asparaginase"/>
    <property type="match status" value="1"/>
</dbReference>
<dbReference type="PROSITE" id="PS51732">
    <property type="entry name" value="ASN_GLN_ASE_3"/>
    <property type="match status" value="1"/>
</dbReference>
<evidence type="ECO:0000259" key="3">
    <source>
        <dbReference type="Pfam" id="PF00710"/>
    </source>
</evidence>
<protein>
    <submittedName>
        <fullName evidence="5">L-asparaginase</fullName>
    </submittedName>
</protein>
<dbReference type="SUPFAM" id="SSF53774">
    <property type="entry name" value="Glutaminase/Asparaginase"/>
    <property type="match status" value="1"/>
</dbReference>
<dbReference type="SMART" id="SM00870">
    <property type="entry name" value="Asparaginase"/>
    <property type="match status" value="1"/>
</dbReference>
<evidence type="ECO:0000256" key="1">
    <source>
        <dbReference type="ARBA" id="ARBA00010518"/>
    </source>
</evidence>
<gene>
    <name evidence="5" type="ORF">PP4_11040</name>
</gene>
<evidence type="ECO:0000256" key="2">
    <source>
        <dbReference type="ARBA" id="ARBA00022801"/>
    </source>
</evidence>
<keyword evidence="6" id="KW-1185">Reference proteome</keyword>
<name>A0ABM7EAV4_PSEPU</name>
<proteinExistence type="inferred from homology"/>
<dbReference type="PIRSF" id="PIRSF001220">
    <property type="entry name" value="L-ASNase_gatD"/>
    <property type="match status" value="1"/>
</dbReference>
<evidence type="ECO:0000259" key="4">
    <source>
        <dbReference type="Pfam" id="PF17763"/>
    </source>
</evidence>
<dbReference type="Proteomes" id="UP000016702">
    <property type="component" value="Chromosome"/>
</dbReference>
<dbReference type="CDD" id="cd08964">
    <property type="entry name" value="L-asparaginase_II"/>
    <property type="match status" value="1"/>
</dbReference>
<dbReference type="InterPro" id="IPR006034">
    <property type="entry name" value="Asparaginase/glutaminase-like"/>
</dbReference>
<dbReference type="Gene3D" id="3.40.50.1170">
    <property type="entry name" value="L-asparaginase, N-terminal domain"/>
    <property type="match status" value="1"/>
</dbReference>
<dbReference type="GeneID" id="45522633"/>
<feature type="domain" description="Asparaginase/glutaminase C-terminal" evidence="4">
    <location>
        <begin position="213"/>
        <end position="323"/>
    </location>
</feature>
<dbReference type="SFLD" id="SFLDS00057">
    <property type="entry name" value="Glutaminase/Asparaginase"/>
    <property type="match status" value="1"/>
</dbReference>
<dbReference type="InterPro" id="IPR027473">
    <property type="entry name" value="L-asparaginase_C"/>
</dbReference>
<dbReference type="Gene3D" id="3.40.50.40">
    <property type="match status" value="1"/>
</dbReference>
<dbReference type="EMBL" id="AP013070">
    <property type="protein sequence ID" value="BAN52957.1"/>
    <property type="molecule type" value="Genomic_DNA"/>
</dbReference>
<comment type="similarity">
    <text evidence="1">Belongs to the asparaginase 1 family.</text>
</comment>
<dbReference type="InterPro" id="IPR027474">
    <property type="entry name" value="L-asparaginase_N"/>
</dbReference>
<evidence type="ECO:0000313" key="6">
    <source>
        <dbReference type="Proteomes" id="UP000016702"/>
    </source>
</evidence>
<feature type="domain" description="L-asparaginase N-terminal" evidence="3">
    <location>
        <begin position="10"/>
        <end position="198"/>
    </location>
</feature>
<dbReference type="PANTHER" id="PTHR11707">
    <property type="entry name" value="L-ASPARAGINASE"/>
    <property type="match status" value="1"/>
</dbReference>